<gene>
    <name evidence="7" type="ORF">EV652_105504</name>
</gene>
<evidence type="ECO:0000256" key="4">
    <source>
        <dbReference type="ARBA" id="ARBA00022833"/>
    </source>
</evidence>
<keyword evidence="3" id="KW-0378">Hydrolase</keyword>
<dbReference type="EMBL" id="SLWN01000005">
    <property type="protein sequence ID" value="TCO30502.1"/>
    <property type="molecule type" value="Genomic_DNA"/>
</dbReference>
<protein>
    <recommendedName>
        <fullName evidence="6">DAPG hydrolase PhiG domain-containing protein</fullName>
    </recommendedName>
</protein>
<keyword evidence="8" id="KW-1185">Reference proteome</keyword>
<organism evidence="7 8">
    <name type="scientific">Kribbella steppae</name>
    <dbReference type="NCBI Taxonomy" id="2512223"/>
    <lineage>
        <taxon>Bacteria</taxon>
        <taxon>Bacillati</taxon>
        <taxon>Actinomycetota</taxon>
        <taxon>Actinomycetes</taxon>
        <taxon>Propionibacteriales</taxon>
        <taxon>Kribbellaceae</taxon>
        <taxon>Kribbella</taxon>
    </lineage>
</organism>
<feature type="domain" description="DAPG hydrolase PhiG" evidence="6">
    <location>
        <begin position="29"/>
        <end position="208"/>
    </location>
</feature>
<proteinExistence type="inferred from homology"/>
<sequence length="215" mass="23893">MKAPNLPAPRPVLWPLRPLGSAAVTTTSNDGRTVVTIRHALLDDVTPEMLSWWYGHVSGTMRYAGKVRPRYLVWHPLDHIAYDVTSPDSNGAVGAGARLHITEAPGRDLEQLIDIHVGVEQIDSQAAIISSRMLGTALVRLENEFTAARGGTRYVTRMTIGDTTAAGRLVLNRIAHKRAFPPAKLTAWIRHHIEEIGNLENFLPDLFRYRSDHEP</sequence>
<dbReference type="GO" id="GO:0016787">
    <property type="term" value="F:hydrolase activity"/>
    <property type="evidence" value="ECO:0007669"/>
    <property type="project" value="UniProtKB-KW"/>
</dbReference>
<dbReference type="RefSeq" id="WP_132210152.1">
    <property type="nucleotide sequence ID" value="NZ_SLWN01000005.1"/>
</dbReference>
<reference evidence="7 8" key="1">
    <citation type="journal article" date="2015" name="Stand. Genomic Sci.">
        <title>Genomic Encyclopedia of Bacterial and Archaeal Type Strains, Phase III: the genomes of soil and plant-associated and newly described type strains.</title>
        <authorList>
            <person name="Whitman W.B."/>
            <person name="Woyke T."/>
            <person name="Klenk H.P."/>
            <person name="Zhou Y."/>
            <person name="Lilburn T.G."/>
            <person name="Beck B.J."/>
            <person name="De Vos P."/>
            <person name="Vandamme P."/>
            <person name="Eisen J.A."/>
            <person name="Garrity G."/>
            <person name="Hugenholtz P."/>
            <person name="Kyrpides N.C."/>
        </authorList>
    </citation>
    <scope>NUCLEOTIDE SEQUENCE [LARGE SCALE GENOMIC DNA]</scope>
    <source>
        <strain evidence="7 8">VKM Ac-2572</strain>
    </source>
</reference>
<dbReference type="Pfam" id="PF18089">
    <property type="entry name" value="DAPG_hydrolase"/>
    <property type="match status" value="1"/>
</dbReference>
<evidence type="ECO:0000256" key="5">
    <source>
        <dbReference type="ARBA" id="ARBA00023459"/>
    </source>
</evidence>
<evidence type="ECO:0000256" key="3">
    <source>
        <dbReference type="ARBA" id="ARBA00022801"/>
    </source>
</evidence>
<dbReference type="Proteomes" id="UP000294508">
    <property type="component" value="Unassembled WGS sequence"/>
</dbReference>
<dbReference type="OrthoDB" id="2052122at2"/>
<dbReference type="InterPro" id="IPR041526">
    <property type="entry name" value="DAPG_hydrolase"/>
</dbReference>
<name>A0A4R2HLI6_9ACTN</name>
<accession>A0A4R2HLI6</accession>
<dbReference type="GO" id="GO:0046872">
    <property type="term" value="F:metal ion binding"/>
    <property type="evidence" value="ECO:0007669"/>
    <property type="project" value="UniProtKB-KW"/>
</dbReference>
<comment type="cofactor">
    <cofactor evidence="1">
        <name>Zn(2+)</name>
        <dbReference type="ChEBI" id="CHEBI:29105"/>
    </cofactor>
</comment>
<evidence type="ECO:0000313" key="7">
    <source>
        <dbReference type="EMBL" id="TCO30502.1"/>
    </source>
</evidence>
<dbReference type="AlphaFoldDB" id="A0A4R2HLI6"/>
<comment type="similarity">
    <text evidence="5">Belongs to the DAPG/phloretin hydrolase family.</text>
</comment>
<evidence type="ECO:0000259" key="6">
    <source>
        <dbReference type="Pfam" id="PF18089"/>
    </source>
</evidence>
<comment type="caution">
    <text evidence="7">The sequence shown here is derived from an EMBL/GenBank/DDBJ whole genome shotgun (WGS) entry which is preliminary data.</text>
</comment>
<evidence type="ECO:0000256" key="1">
    <source>
        <dbReference type="ARBA" id="ARBA00001947"/>
    </source>
</evidence>
<evidence type="ECO:0000313" key="8">
    <source>
        <dbReference type="Proteomes" id="UP000294508"/>
    </source>
</evidence>
<keyword evidence="4" id="KW-0862">Zinc</keyword>
<keyword evidence="2" id="KW-0479">Metal-binding</keyword>
<evidence type="ECO:0000256" key="2">
    <source>
        <dbReference type="ARBA" id="ARBA00022723"/>
    </source>
</evidence>